<accession>A0A8J4F8C1</accession>
<organism evidence="1 2">
    <name type="scientific">Volvox africanus</name>
    <dbReference type="NCBI Taxonomy" id="51714"/>
    <lineage>
        <taxon>Eukaryota</taxon>
        <taxon>Viridiplantae</taxon>
        <taxon>Chlorophyta</taxon>
        <taxon>core chlorophytes</taxon>
        <taxon>Chlorophyceae</taxon>
        <taxon>CS clade</taxon>
        <taxon>Chlamydomonadales</taxon>
        <taxon>Volvocaceae</taxon>
        <taxon>Volvox</taxon>
    </lineage>
</organism>
<reference evidence="1" key="1">
    <citation type="journal article" date="2021" name="Proc. Natl. Acad. Sci. U.S.A.">
        <title>Three genomes in the algal genus Volvox reveal the fate of a haploid sex-determining region after a transition to homothallism.</title>
        <authorList>
            <person name="Yamamoto K."/>
            <person name="Hamaji T."/>
            <person name="Kawai-Toyooka H."/>
            <person name="Matsuzaki R."/>
            <person name="Takahashi F."/>
            <person name="Nishimura Y."/>
            <person name="Kawachi M."/>
            <person name="Noguchi H."/>
            <person name="Minakuchi Y."/>
            <person name="Umen J.G."/>
            <person name="Toyoda A."/>
            <person name="Nozaki H."/>
        </authorList>
    </citation>
    <scope>NUCLEOTIDE SEQUENCE</scope>
    <source>
        <strain evidence="1">NIES-3780</strain>
    </source>
</reference>
<comment type="caution">
    <text evidence="1">The sequence shown here is derived from an EMBL/GenBank/DDBJ whole genome shotgun (WGS) entry which is preliminary data.</text>
</comment>
<evidence type="ECO:0000313" key="1">
    <source>
        <dbReference type="EMBL" id="GIL64395.1"/>
    </source>
</evidence>
<keyword evidence="2" id="KW-1185">Reference proteome</keyword>
<name>A0A8J4F8C1_9CHLO</name>
<dbReference type="Proteomes" id="UP000747399">
    <property type="component" value="Unassembled WGS sequence"/>
</dbReference>
<gene>
    <name evidence="1" type="ORF">Vafri_18230</name>
</gene>
<dbReference type="EMBL" id="BNCO01000066">
    <property type="protein sequence ID" value="GIL64395.1"/>
    <property type="molecule type" value="Genomic_DNA"/>
</dbReference>
<proteinExistence type="predicted"/>
<protein>
    <submittedName>
        <fullName evidence="1">Uncharacterized protein</fullName>
    </submittedName>
</protein>
<sequence length="150" mass="15519">MPRPNPRCWALRSHHPQLTTDSLPTLSAAPAPVAIASSTVAAPSSSVLPYSKSSCAGPRYTMLAGSSAPLPASPMAEATLHCGAVSPSAFPRESSFVRMAVAVAGRSKVRNASTCTPAATACNVRCRMSPRKTVFLITSISAIAPTIQLK</sequence>
<evidence type="ECO:0000313" key="2">
    <source>
        <dbReference type="Proteomes" id="UP000747399"/>
    </source>
</evidence>
<dbReference type="AlphaFoldDB" id="A0A8J4F8C1"/>